<name>A0A1Q9E866_SYMMI</name>
<organism evidence="2 3">
    <name type="scientific">Symbiodinium microadriaticum</name>
    <name type="common">Dinoflagellate</name>
    <name type="synonym">Zooxanthella microadriatica</name>
    <dbReference type="NCBI Taxonomy" id="2951"/>
    <lineage>
        <taxon>Eukaryota</taxon>
        <taxon>Sar</taxon>
        <taxon>Alveolata</taxon>
        <taxon>Dinophyceae</taxon>
        <taxon>Suessiales</taxon>
        <taxon>Symbiodiniaceae</taxon>
        <taxon>Symbiodinium</taxon>
    </lineage>
</organism>
<feature type="compositionally biased region" description="Basic and acidic residues" evidence="1">
    <location>
        <begin position="238"/>
        <end position="247"/>
    </location>
</feature>
<dbReference type="AlphaFoldDB" id="A0A1Q9E866"/>
<reference evidence="2 3" key="1">
    <citation type="submission" date="2016-02" db="EMBL/GenBank/DDBJ databases">
        <title>Genome analysis of coral dinoflagellate symbionts highlights evolutionary adaptations to a symbiotic lifestyle.</title>
        <authorList>
            <person name="Aranda M."/>
            <person name="Li Y."/>
            <person name="Liew Y.J."/>
            <person name="Baumgarten S."/>
            <person name="Simakov O."/>
            <person name="Wilson M."/>
            <person name="Piel J."/>
            <person name="Ashoor H."/>
            <person name="Bougouffa S."/>
            <person name="Bajic V.B."/>
            <person name="Ryu T."/>
            <person name="Ravasi T."/>
            <person name="Bayer T."/>
            <person name="Micklem G."/>
            <person name="Kim H."/>
            <person name="Bhak J."/>
            <person name="Lajeunesse T.C."/>
            <person name="Voolstra C.R."/>
        </authorList>
    </citation>
    <scope>NUCLEOTIDE SEQUENCE [LARGE SCALE GENOMIC DNA]</scope>
    <source>
        <strain evidence="2 3">CCMP2467</strain>
    </source>
</reference>
<keyword evidence="3" id="KW-1185">Reference proteome</keyword>
<proteinExistence type="predicted"/>
<evidence type="ECO:0000313" key="2">
    <source>
        <dbReference type="EMBL" id="OLQ03602.1"/>
    </source>
</evidence>
<feature type="region of interest" description="Disordered" evidence="1">
    <location>
        <begin position="1"/>
        <end position="20"/>
    </location>
</feature>
<gene>
    <name evidence="2" type="ORF">AK812_SmicGene13435</name>
</gene>
<accession>A0A1Q9E866</accession>
<dbReference type="OrthoDB" id="439621at2759"/>
<feature type="compositionally biased region" description="Polar residues" evidence="1">
    <location>
        <begin position="1"/>
        <end position="10"/>
    </location>
</feature>
<dbReference type="Proteomes" id="UP000186817">
    <property type="component" value="Unassembled WGS sequence"/>
</dbReference>
<feature type="region of interest" description="Disordered" evidence="1">
    <location>
        <begin position="225"/>
        <end position="249"/>
    </location>
</feature>
<sequence length="720" mass="79691">MHIDQSGAQQQRKRPAGEGEPAITLSAIQETFRSELVAAVGGMQSDIRTLTGRMDQVEGQVTNKFQQTINLLDDMTNKYYKQESILQQMQEADREFDERLRRLEQKDTLREAKQLLQNLAVDLDISEAFVPGIRRGYTLLPVPDRPGESPKKGRKRVQAAISRVRHAAVEVGTKPTGEPQPAWIAMSQSPERRRRARLAGKVKRLWLSQGGGQAGWRLSLALEAPGSTMSRRAPPPQRDPRQRRGWGDRLSTGRLVIGMDANEDPQLSIAKAAKAITLLAEKAAGGNYPEVGELLEIMELIQATGRGDEDIDRGAPLLSTGRRHGADDSPWINHPWWENAAIAWQFLKDNPRKFASENLEEWATKGEDDLHGVYPPEVRVAPQSHFNSYHPITSRFQHDTWEEGKFVIAFNGVLSASSPTVVLGLFATGVNGFPITSLELTKDQFSKLNSTGPRDGLATSLLLPHLSAFFKQAESAIKIESGDIIIEEHFPDTTIDDDCNHKVEALNGHAKGDIKNSSFLTGGLKVSWKSVSVFIDAELDAILDIGGDVRVRVGKHIFGHHCTQLARKTMGLSVDSDGQNGIGINMTASNAHLEYLNSTWYLSFNFHADVVGTVLKWNVDKITADGCKIKILGIEIASVCGYVERHVKDKLQSLLNTVERIDAPKILKKLQDKINTAIGSTVRIPLKLAGQTNTLVRTLYGNYYLRACELNNLSSCEDID</sequence>
<dbReference type="EMBL" id="LSRX01000232">
    <property type="protein sequence ID" value="OLQ03602.1"/>
    <property type="molecule type" value="Genomic_DNA"/>
</dbReference>
<evidence type="ECO:0000256" key="1">
    <source>
        <dbReference type="SAM" id="MobiDB-lite"/>
    </source>
</evidence>
<evidence type="ECO:0000313" key="3">
    <source>
        <dbReference type="Proteomes" id="UP000186817"/>
    </source>
</evidence>
<comment type="caution">
    <text evidence="2">The sequence shown here is derived from an EMBL/GenBank/DDBJ whole genome shotgun (WGS) entry which is preliminary data.</text>
</comment>
<protein>
    <submittedName>
        <fullName evidence="2">Uncharacterized protein</fullName>
    </submittedName>
</protein>